<keyword evidence="2 5" id="KW-0812">Transmembrane</keyword>
<organism evidence="6 7">
    <name type="scientific">Campylobacter majalis</name>
    <dbReference type="NCBI Taxonomy" id="2790656"/>
    <lineage>
        <taxon>Bacteria</taxon>
        <taxon>Pseudomonadati</taxon>
        <taxon>Campylobacterota</taxon>
        <taxon>Epsilonproteobacteria</taxon>
        <taxon>Campylobacterales</taxon>
        <taxon>Campylobacteraceae</taxon>
        <taxon>Campylobacter</taxon>
    </lineage>
</organism>
<comment type="caution">
    <text evidence="6">The sequence shown here is derived from an EMBL/GenBank/DDBJ whole genome shotgun (WGS) entry which is preliminary data.</text>
</comment>
<sequence length="531" mass="60451">MQNNEKCFINMMSIAVIALIMLPVGIACVILGFGMGDSPCVMCWAERITMIAIALIGLFIVRYGPKRVYLASLIFMACWGMFNGFIHYSIDGTFGGYLDIGQGFGLEIFGAHTQFWVIVVDFFVLVFLALILFMSRNFGEIMHKSENKEFGKYIPLTPTSKFAHLAFIAIVALNCLQAFITSGPPPHLGSSTPPRMSLNPDKWFWEQDHWESPFDFRFDWDVEKPELVTSRSNDLVLQADAGAIKNIKFLTQSEKITLNLGKKPLTGLDLNKKTGTFAISANNNGFYVTDANFNALRYARHDKHFIMEMEDSVGATWYKDEVSIISYNKTFVSYLPTDIIDKDEQNSQWRHLIDGYDKFKLTDFGNKNRFFTLRAKQQYILDFDYDEATNKYLIASVPSKTRPSWSVAILDGDDKMIVEEYVPSIGVELKDGKTLDDYYITGVELDTDYAYLLSKNYSSILKLDLKAKQIVDAFAFTGVSNPRAITIRDNKFLILSREKDENIVFVFNMPVQETLPAKEQDEQIQSDMQNL</sequence>
<evidence type="ECO:0000313" key="6">
    <source>
        <dbReference type="EMBL" id="CAD7286888.1"/>
    </source>
</evidence>
<evidence type="ECO:0000313" key="7">
    <source>
        <dbReference type="Proteomes" id="UP000789803"/>
    </source>
</evidence>
<dbReference type="SUPFAM" id="SSF158442">
    <property type="entry name" value="DsbB-like"/>
    <property type="match status" value="1"/>
</dbReference>
<dbReference type="InterPro" id="IPR023380">
    <property type="entry name" value="DsbB-like_sf"/>
</dbReference>
<protein>
    <recommendedName>
        <fullName evidence="8">Disulfide bond formation protein B</fullName>
    </recommendedName>
</protein>
<evidence type="ECO:0000256" key="5">
    <source>
        <dbReference type="SAM" id="Phobius"/>
    </source>
</evidence>
<dbReference type="PROSITE" id="PS51257">
    <property type="entry name" value="PROKAR_LIPOPROTEIN"/>
    <property type="match status" value="1"/>
</dbReference>
<reference evidence="6 7" key="1">
    <citation type="submission" date="2020-11" db="EMBL/GenBank/DDBJ databases">
        <authorList>
            <person name="Peeters C."/>
        </authorList>
    </citation>
    <scope>NUCLEOTIDE SEQUENCE [LARGE SCALE GENOMIC DNA]</scope>
    <source>
        <strain evidence="6 7">LMG 7974</strain>
    </source>
</reference>
<evidence type="ECO:0008006" key="8">
    <source>
        <dbReference type="Google" id="ProtNLM"/>
    </source>
</evidence>
<evidence type="ECO:0000256" key="2">
    <source>
        <dbReference type="ARBA" id="ARBA00022692"/>
    </source>
</evidence>
<evidence type="ECO:0000256" key="1">
    <source>
        <dbReference type="ARBA" id="ARBA00004141"/>
    </source>
</evidence>
<evidence type="ECO:0000256" key="4">
    <source>
        <dbReference type="ARBA" id="ARBA00023136"/>
    </source>
</evidence>
<dbReference type="Pfam" id="PF02600">
    <property type="entry name" value="DsbB"/>
    <property type="match status" value="1"/>
</dbReference>
<dbReference type="Proteomes" id="UP000789803">
    <property type="component" value="Unassembled WGS sequence"/>
</dbReference>
<proteinExistence type="predicted"/>
<keyword evidence="7" id="KW-1185">Reference proteome</keyword>
<feature type="transmembrane region" description="Helical" evidence="5">
    <location>
        <begin position="162"/>
        <end position="180"/>
    </location>
</feature>
<feature type="transmembrane region" description="Helical" evidence="5">
    <location>
        <begin position="115"/>
        <end position="134"/>
    </location>
</feature>
<comment type="subcellular location">
    <subcellularLocation>
        <location evidence="1">Membrane</location>
        <topology evidence="1">Multi-pass membrane protein</topology>
    </subcellularLocation>
</comment>
<dbReference type="InterPro" id="IPR003752">
    <property type="entry name" value="DiS_bond_form_DsbB/BdbC"/>
</dbReference>
<feature type="transmembrane region" description="Helical" evidence="5">
    <location>
        <begin position="7"/>
        <end position="32"/>
    </location>
</feature>
<dbReference type="EMBL" id="CAJHOF010000001">
    <property type="protein sequence ID" value="CAD7286888.1"/>
    <property type="molecule type" value="Genomic_DNA"/>
</dbReference>
<name>A0ABM8Q224_9BACT</name>
<feature type="transmembrane region" description="Helical" evidence="5">
    <location>
        <begin position="68"/>
        <end position="90"/>
    </location>
</feature>
<evidence type="ECO:0000256" key="3">
    <source>
        <dbReference type="ARBA" id="ARBA00022989"/>
    </source>
</evidence>
<keyword evidence="4 5" id="KW-0472">Membrane</keyword>
<dbReference type="RefSeq" id="WP_229931960.1">
    <property type="nucleotide sequence ID" value="NZ_CAJHOF010000001.1"/>
</dbReference>
<keyword evidence="3 5" id="KW-1133">Transmembrane helix</keyword>
<gene>
    <name evidence="6" type="ORF">LMG7974_00134</name>
</gene>
<feature type="transmembrane region" description="Helical" evidence="5">
    <location>
        <begin position="44"/>
        <end position="61"/>
    </location>
</feature>
<accession>A0ABM8Q224</accession>